<dbReference type="SUPFAM" id="SSF143120">
    <property type="entry name" value="YefM-like"/>
    <property type="match status" value="1"/>
</dbReference>
<dbReference type="NCBIfam" id="TIGR01552">
    <property type="entry name" value="phd_fam"/>
    <property type="match status" value="1"/>
</dbReference>
<protein>
    <recommendedName>
        <fullName evidence="2">Antitoxin</fullName>
    </recommendedName>
</protein>
<dbReference type="EMBL" id="BPRB01000061">
    <property type="protein sequence ID" value="GJE59080.1"/>
    <property type="molecule type" value="Genomic_DNA"/>
</dbReference>
<sequence length="81" mass="8823">MDAWQAAEAERDFAKLLDTASRSGLQVVMREAHPTAVIMSMDDYQVLKEQADRQFAAFLLASPMEAEDFGDGPSLTLTGSA</sequence>
<proteinExistence type="inferred from homology"/>
<dbReference type="RefSeq" id="WP_238181671.1">
    <property type="nucleotide sequence ID" value="NZ_BPRB01000061.1"/>
</dbReference>
<evidence type="ECO:0000313" key="4">
    <source>
        <dbReference type="Proteomes" id="UP001055057"/>
    </source>
</evidence>
<comment type="function">
    <text evidence="2">Antitoxin component of a type II toxin-antitoxin (TA) system.</text>
</comment>
<keyword evidence="4" id="KW-1185">Reference proteome</keyword>
<evidence type="ECO:0000256" key="2">
    <source>
        <dbReference type="RuleBase" id="RU362080"/>
    </source>
</evidence>
<dbReference type="Proteomes" id="UP001055057">
    <property type="component" value="Unassembled WGS sequence"/>
</dbReference>
<dbReference type="InterPro" id="IPR006442">
    <property type="entry name" value="Antitoxin_Phd/YefM"/>
</dbReference>
<dbReference type="Pfam" id="PF02604">
    <property type="entry name" value="PhdYeFM_antitox"/>
    <property type="match status" value="1"/>
</dbReference>
<evidence type="ECO:0000256" key="1">
    <source>
        <dbReference type="ARBA" id="ARBA00009981"/>
    </source>
</evidence>
<name>A0ABQ4TV24_9HYPH</name>
<comment type="caution">
    <text evidence="3">The sequence shown here is derived from an EMBL/GenBank/DDBJ whole genome shotgun (WGS) entry which is preliminary data.</text>
</comment>
<dbReference type="InterPro" id="IPR036165">
    <property type="entry name" value="YefM-like_sf"/>
</dbReference>
<gene>
    <name evidence="3" type="ORF">MPOCJGCO_1167</name>
</gene>
<evidence type="ECO:0000313" key="3">
    <source>
        <dbReference type="EMBL" id="GJE59080.1"/>
    </source>
</evidence>
<dbReference type="Gene3D" id="3.40.1620.10">
    <property type="entry name" value="YefM-like domain"/>
    <property type="match status" value="1"/>
</dbReference>
<reference evidence="3" key="1">
    <citation type="journal article" date="2021" name="Front. Microbiol.">
        <title>Comprehensive Comparative Genomics and Phenotyping of Methylobacterium Species.</title>
        <authorList>
            <person name="Alessa O."/>
            <person name="Ogura Y."/>
            <person name="Fujitani Y."/>
            <person name="Takami H."/>
            <person name="Hayashi T."/>
            <person name="Sahin N."/>
            <person name="Tani A."/>
        </authorList>
    </citation>
    <scope>NUCLEOTIDE SEQUENCE</scope>
    <source>
        <strain evidence="3">DSM 23632</strain>
    </source>
</reference>
<comment type="similarity">
    <text evidence="1 2">Belongs to the phD/YefM antitoxin family.</text>
</comment>
<accession>A0ABQ4TV24</accession>
<organism evidence="3 4">
    <name type="scientific">Methylobacterium trifolii</name>
    <dbReference type="NCBI Taxonomy" id="1003092"/>
    <lineage>
        <taxon>Bacteria</taxon>
        <taxon>Pseudomonadati</taxon>
        <taxon>Pseudomonadota</taxon>
        <taxon>Alphaproteobacteria</taxon>
        <taxon>Hyphomicrobiales</taxon>
        <taxon>Methylobacteriaceae</taxon>
        <taxon>Methylobacterium</taxon>
    </lineage>
</organism>
<reference evidence="3" key="2">
    <citation type="submission" date="2021-08" db="EMBL/GenBank/DDBJ databases">
        <authorList>
            <person name="Tani A."/>
            <person name="Ola A."/>
            <person name="Ogura Y."/>
            <person name="Katsura K."/>
            <person name="Hayashi T."/>
        </authorList>
    </citation>
    <scope>NUCLEOTIDE SEQUENCE</scope>
    <source>
        <strain evidence="3">DSM 23632</strain>
    </source>
</reference>